<evidence type="ECO:0000256" key="6">
    <source>
        <dbReference type="ARBA" id="ARBA00022777"/>
    </source>
</evidence>
<dbReference type="Pfam" id="PF02518">
    <property type="entry name" value="HATPase_c"/>
    <property type="match status" value="1"/>
</dbReference>
<dbReference type="SMART" id="SM00387">
    <property type="entry name" value="HATPase_c"/>
    <property type="match status" value="1"/>
</dbReference>
<accession>A0A7W8QSS0</accession>
<keyword evidence="9" id="KW-0812">Transmembrane</keyword>
<dbReference type="Pfam" id="PF13796">
    <property type="entry name" value="Sensor"/>
    <property type="match status" value="1"/>
</dbReference>
<keyword evidence="8" id="KW-0902">Two-component regulatory system</keyword>
<evidence type="ECO:0000256" key="8">
    <source>
        <dbReference type="ARBA" id="ARBA00023012"/>
    </source>
</evidence>
<keyword evidence="12" id="KW-1185">Reference proteome</keyword>
<evidence type="ECO:0000256" key="9">
    <source>
        <dbReference type="SAM" id="Phobius"/>
    </source>
</evidence>
<feature type="transmembrane region" description="Helical" evidence="9">
    <location>
        <begin position="164"/>
        <end position="187"/>
    </location>
</feature>
<dbReference type="Proteomes" id="UP000572635">
    <property type="component" value="Unassembled WGS sequence"/>
</dbReference>
<dbReference type="PANTHER" id="PTHR24421:SF10">
    <property type="entry name" value="NITRATE_NITRITE SENSOR PROTEIN NARQ"/>
    <property type="match status" value="1"/>
</dbReference>
<reference evidence="11 12" key="1">
    <citation type="submission" date="2020-08" db="EMBL/GenBank/DDBJ databases">
        <title>Sequencing the genomes of 1000 actinobacteria strains.</title>
        <authorList>
            <person name="Klenk H.-P."/>
        </authorList>
    </citation>
    <scope>NUCLEOTIDE SEQUENCE [LARGE SCALE GENOMIC DNA]</scope>
    <source>
        <strain evidence="11 12">DSM 44551</strain>
    </source>
</reference>
<keyword evidence="3" id="KW-0597">Phosphoprotein</keyword>
<evidence type="ECO:0000256" key="2">
    <source>
        <dbReference type="ARBA" id="ARBA00012438"/>
    </source>
</evidence>
<dbReference type="Gene3D" id="1.20.5.1930">
    <property type="match status" value="1"/>
</dbReference>
<dbReference type="Pfam" id="PF07730">
    <property type="entry name" value="HisKA_3"/>
    <property type="match status" value="1"/>
</dbReference>
<evidence type="ECO:0000259" key="10">
    <source>
        <dbReference type="SMART" id="SM00387"/>
    </source>
</evidence>
<evidence type="ECO:0000313" key="11">
    <source>
        <dbReference type="EMBL" id="MBB5435920.1"/>
    </source>
</evidence>
<evidence type="ECO:0000256" key="3">
    <source>
        <dbReference type="ARBA" id="ARBA00022553"/>
    </source>
</evidence>
<dbReference type="InterPro" id="IPR003594">
    <property type="entry name" value="HATPase_dom"/>
</dbReference>
<dbReference type="InterPro" id="IPR050482">
    <property type="entry name" value="Sensor_HK_TwoCompSys"/>
</dbReference>
<evidence type="ECO:0000256" key="7">
    <source>
        <dbReference type="ARBA" id="ARBA00022840"/>
    </source>
</evidence>
<dbReference type="GO" id="GO:0000155">
    <property type="term" value="F:phosphorelay sensor kinase activity"/>
    <property type="evidence" value="ECO:0007669"/>
    <property type="project" value="InterPro"/>
</dbReference>
<dbReference type="AlphaFoldDB" id="A0A7W8QSS0"/>
<feature type="transmembrane region" description="Helical" evidence="9">
    <location>
        <begin position="38"/>
        <end position="60"/>
    </location>
</feature>
<gene>
    <name evidence="11" type="ORF">HDA36_006068</name>
</gene>
<feature type="transmembrane region" description="Helical" evidence="9">
    <location>
        <begin position="116"/>
        <end position="144"/>
    </location>
</feature>
<keyword evidence="6 11" id="KW-0418">Kinase</keyword>
<dbReference type="InterPro" id="IPR011712">
    <property type="entry name" value="Sig_transdc_His_kin_sub3_dim/P"/>
</dbReference>
<feature type="domain" description="Histidine kinase/HSP90-like ATPase" evidence="10">
    <location>
        <begin position="332"/>
        <end position="422"/>
    </location>
</feature>
<comment type="caution">
    <text evidence="11">The sequence shown here is derived from an EMBL/GenBank/DDBJ whole genome shotgun (WGS) entry which is preliminary data.</text>
</comment>
<proteinExistence type="predicted"/>
<dbReference type="CDD" id="cd16917">
    <property type="entry name" value="HATPase_UhpB-NarQ-NarX-like"/>
    <property type="match status" value="1"/>
</dbReference>
<dbReference type="PANTHER" id="PTHR24421">
    <property type="entry name" value="NITRATE/NITRITE SENSOR PROTEIN NARX-RELATED"/>
    <property type="match status" value="1"/>
</dbReference>
<sequence>MALKPPRPVRAGVRSALYLCVTLGSALATLLVPPLLLLSAATLLLAGAGLVTVPFALDRLRDWADLERRRIGRFLGEEIPAPHLPAPSAGLGPARFRALLLAPRTRRDLAWVFTQIGLGIPLGAIGLAVLFGIPVTAAQILLWWVAPADEPLTLLAVPVASWPVALGAGAAQLAVLGWLLWAAPWLARLHARAARALLAPSSAEELEERVEELTETRAGAVHAHAAELRRIERDLHDGTQARLVALAMRLGLAQRTLGRDPEAAARLLEQAQAGAEEAMTELRAVVRTIYPPVLADRGLAGALSALAADSAVPVRLDIGEPGGADLAGLPAAVEATAYFVVAESLTNVAKHAEASRAEVQVARDGAELRVRVADDGRGGADEAGGSGVAGMRRRVAALDGGLAVSSPPGGPTRVEAVLPCGE</sequence>
<dbReference type="RefSeq" id="WP_184399104.1">
    <property type="nucleotide sequence ID" value="NZ_BAAAJD010000089.1"/>
</dbReference>
<dbReference type="EC" id="2.7.13.3" evidence="2"/>
<evidence type="ECO:0000256" key="5">
    <source>
        <dbReference type="ARBA" id="ARBA00022741"/>
    </source>
</evidence>
<dbReference type="GO" id="GO:0016020">
    <property type="term" value="C:membrane"/>
    <property type="evidence" value="ECO:0007669"/>
    <property type="project" value="InterPro"/>
</dbReference>
<feature type="transmembrane region" description="Helical" evidence="9">
    <location>
        <begin position="12"/>
        <end position="32"/>
    </location>
</feature>
<keyword evidence="7" id="KW-0067">ATP-binding</keyword>
<dbReference type="SUPFAM" id="SSF55874">
    <property type="entry name" value="ATPase domain of HSP90 chaperone/DNA topoisomerase II/histidine kinase"/>
    <property type="match status" value="1"/>
</dbReference>
<protein>
    <recommendedName>
        <fullName evidence="2">histidine kinase</fullName>
        <ecNumber evidence="2">2.7.13.3</ecNumber>
    </recommendedName>
</protein>
<dbReference type="Gene3D" id="3.30.565.10">
    <property type="entry name" value="Histidine kinase-like ATPase, C-terminal domain"/>
    <property type="match status" value="1"/>
</dbReference>
<evidence type="ECO:0000256" key="4">
    <source>
        <dbReference type="ARBA" id="ARBA00022679"/>
    </source>
</evidence>
<dbReference type="GO" id="GO:0046983">
    <property type="term" value="F:protein dimerization activity"/>
    <property type="evidence" value="ECO:0007669"/>
    <property type="project" value="InterPro"/>
</dbReference>
<name>A0A7W8QSS0_9ACTN</name>
<organism evidence="11 12">
    <name type="scientific">Nocardiopsis composta</name>
    <dbReference type="NCBI Taxonomy" id="157465"/>
    <lineage>
        <taxon>Bacteria</taxon>
        <taxon>Bacillati</taxon>
        <taxon>Actinomycetota</taxon>
        <taxon>Actinomycetes</taxon>
        <taxon>Streptosporangiales</taxon>
        <taxon>Nocardiopsidaceae</taxon>
        <taxon>Nocardiopsis</taxon>
    </lineage>
</organism>
<keyword evidence="9" id="KW-1133">Transmembrane helix</keyword>
<dbReference type="EMBL" id="JACHDB010000002">
    <property type="protein sequence ID" value="MBB5435920.1"/>
    <property type="molecule type" value="Genomic_DNA"/>
</dbReference>
<keyword evidence="5" id="KW-0547">Nucleotide-binding</keyword>
<keyword evidence="4" id="KW-0808">Transferase</keyword>
<comment type="catalytic activity">
    <reaction evidence="1">
        <text>ATP + protein L-histidine = ADP + protein N-phospho-L-histidine.</text>
        <dbReference type="EC" id="2.7.13.3"/>
    </reaction>
</comment>
<keyword evidence="9" id="KW-0472">Membrane</keyword>
<dbReference type="InterPro" id="IPR036890">
    <property type="entry name" value="HATPase_C_sf"/>
</dbReference>
<dbReference type="InterPro" id="IPR025828">
    <property type="entry name" value="Put_sensor_dom"/>
</dbReference>
<dbReference type="GO" id="GO:0005524">
    <property type="term" value="F:ATP binding"/>
    <property type="evidence" value="ECO:0007669"/>
    <property type="project" value="UniProtKB-KW"/>
</dbReference>
<evidence type="ECO:0000313" key="12">
    <source>
        <dbReference type="Proteomes" id="UP000572635"/>
    </source>
</evidence>
<evidence type="ECO:0000256" key="1">
    <source>
        <dbReference type="ARBA" id="ARBA00000085"/>
    </source>
</evidence>